<evidence type="ECO:0000313" key="4">
    <source>
        <dbReference type="Proteomes" id="UP000184164"/>
    </source>
</evidence>
<sequence>MKLVRAFMCLAFLAGSIFTANSQGKPKLSFNQNGTFKIAQFTDVHFKPGVPESEPSLELIKFIIETEKPDMVAFSGDIVTGRPAAEGWKTVLAPVIEAGVPFAVTLGNHDDEQDLTRSQIRELLKNFPGYLGKKPAAKSKYGDYLLKVNADKKEECALLYFLDSNAYSTLDSVKGYGWFSFDQVNWYRKQSMKNTLKNGEKLPALAYFHIPLPEYKTAFDSDAKRSGQRNEDECSPEINTGMFTAMLLGGDVMGTFVGHDHVNDYLVNHYGIALTYGRWSGGKTTYGNLQHGSRIVVLEQGKKQFKTWMRLRDGQMIDEALFPDDLK</sequence>
<dbReference type="InterPro" id="IPR029052">
    <property type="entry name" value="Metallo-depent_PP-like"/>
</dbReference>
<dbReference type="PANTHER" id="PTHR32440:SF11">
    <property type="entry name" value="METALLOPHOSPHOESTERASE DOMAIN-CONTAINING PROTEIN"/>
    <property type="match status" value="1"/>
</dbReference>
<protein>
    <submittedName>
        <fullName evidence="3">Calcineurin-like phosphoesterase</fullName>
    </submittedName>
</protein>
<dbReference type="STRING" id="1484053.SAMN05444274_11091"/>
<name>A0A1M5EZD7_9BACT</name>
<accession>A0A1M5EZD7</accession>
<keyword evidence="1" id="KW-0732">Signal</keyword>
<dbReference type="SUPFAM" id="SSF56300">
    <property type="entry name" value="Metallo-dependent phosphatases"/>
    <property type="match status" value="1"/>
</dbReference>
<reference evidence="3 4" key="1">
    <citation type="submission" date="2016-11" db="EMBL/GenBank/DDBJ databases">
        <authorList>
            <person name="Jaros S."/>
            <person name="Januszkiewicz K."/>
            <person name="Wedrychowicz H."/>
        </authorList>
    </citation>
    <scope>NUCLEOTIDE SEQUENCE [LARGE SCALE GENOMIC DNA]</scope>
    <source>
        <strain evidence="3 4">DSM 26910</strain>
    </source>
</reference>
<dbReference type="GO" id="GO:0005737">
    <property type="term" value="C:cytoplasm"/>
    <property type="evidence" value="ECO:0007669"/>
    <property type="project" value="TreeGrafter"/>
</dbReference>
<dbReference type="CDD" id="cd07383">
    <property type="entry name" value="MPP_Dcr2"/>
    <property type="match status" value="1"/>
</dbReference>
<proteinExistence type="predicted"/>
<evidence type="ECO:0000313" key="3">
    <source>
        <dbReference type="EMBL" id="SHF84487.1"/>
    </source>
</evidence>
<feature type="domain" description="Calcineurin-like phosphoesterase" evidence="2">
    <location>
        <begin position="36"/>
        <end position="262"/>
    </location>
</feature>
<dbReference type="EMBL" id="FQUM01000010">
    <property type="protein sequence ID" value="SHF84487.1"/>
    <property type="molecule type" value="Genomic_DNA"/>
</dbReference>
<dbReference type="AlphaFoldDB" id="A0A1M5EZD7"/>
<feature type="signal peptide" evidence="1">
    <location>
        <begin position="1"/>
        <end position="22"/>
    </location>
</feature>
<evidence type="ECO:0000256" key="1">
    <source>
        <dbReference type="SAM" id="SignalP"/>
    </source>
</evidence>
<organism evidence="3 4">
    <name type="scientific">Mariniphaga anaerophila</name>
    <dbReference type="NCBI Taxonomy" id="1484053"/>
    <lineage>
        <taxon>Bacteria</taxon>
        <taxon>Pseudomonadati</taxon>
        <taxon>Bacteroidota</taxon>
        <taxon>Bacteroidia</taxon>
        <taxon>Marinilabiliales</taxon>
        <taxon>Prolixibacteraceae</taxon>
        <taxon>Mariniphaga</taxon>
    </lineage>
</organism>
<dbReference type="PANTHER" id="PTHR32440">
    <property type="entry name" value="PHOSPHATASE DCR2-RELATED-RELATED"/>
    <property type="match status" value="1"/>
</dbReference>
<dbReference type="PIRSF" id="PIRSF030250">
    <property type="entry name" value="Ptase_At2g46880"/>
    <property type="match status" value="1"/>
</dbReference>
<gene>
    <name evidence="3" type="ORF">SAMN05444274_11091</name>
</gene>
<feature type="chain" id="PRO_5013359195" evidence="1">
    <location>
        <begin position="23"/>
        <end position="327"/>
    </location>
</feature>
<dbReference type="Gene3D" id="3.60.21.10">
    <property type="match status" value="1"/>
</dbReference>
<evidence type="ECO:0000259" key="2">
    <source>
        <dbReference type="Pfam" id="PF00149"/>
    </source>
</evidence>
<dbReference type="InterPro" id="IPR004843">
    <property type="entry name" value="Calcineurin-like_PHP"/>
</dbReference>
<keyword evidence="4" id="KW-1185">Reference proteome</keyword>
<dbReference type="RefSeq" id="WP_073003166.1">
    <property type="nucleotide sequence ID" value="NZ_FQUM01000010.1"/>
</dbReference>
<dbReference type="Proteomes" id="UP000184164">
    <property type="component" value="Unassembled WGS sequence"/>
</dbReference>
<dbReference type="InterPro" id="IPR011230">
    <property type="entry name" value="PAP14/16/28/29"/>
</dbReference>
<dbReference type="GO" id="GO:0016788">
    <property type="term" value="F:hydrolase activity, acting on ester bonds"/>
    <property type="evidence" value="ECO:0007669"/>
    <property type="project" value="TreeGrafter"/>
</dbReference>
<dbReference type="Pfam" id="PF00149">
    <property type="entry name" value="Metallophos"/>
    <property type="match status" value="1"/>
</dbReference>